<dbReference type="Proteomes" id="UP000319296">
    <property type="component" value="Unassembled WGS sequence"/>
</dbReference>
<dbReference type="PANTHER" id="PTHR37481">
    <property type="entry name" value="LIPOPOLYSACCHARIDE EXPORT SYSTEM PROTEIN LPTC"/>
    <property type="match status" value="1"/>
</dbReference>
<organism evidence="7 8">
    <name type="scientific">Candidatus Acididesulfobacter diazotrophicus</name>
    <dbReference type="NCBI Taxonomy" id="2597226"/>
    <lineage>
        <taxon>Bacteria</taxon>
        <taxon>Deltaproteobacteria</taxon>
        <taxon>Candidatus Acidulodesulfobacterales</taxon>
        <taxon>Candidatus Acididesulfobacter</taxon>
    </lineage>
</organism>
<keyword evidence="5 6" id="KW-0472">Membrane</keyword>
<dbReference type="NCBIfam" id="TIGR04409">
    <property type="entry name" value="LptC_YrbK"/>
    <property type="match status" value="1"/>
</dbReference>
<keyword evidence="3 6" id="KW-0812">Transmembrane</keyword>
<dbReference type="GO" id="GO:0005886">
    <property type="term" value="C:plasma membrane"/>
    <property type="evidence" value="ECO:0007669"/>
    <property type="project" value="InterPro"/>
</dbReference>
<keyword evidence="1" id="KW-1003">Cell membrane</keyword>
<keyword evidence="4 6" id="KW-1133">Transmembrane helix</keyword>
<reference evidence="7 8" key="1">
    <citation type="journal article" date="2019" name="ISME J.">
        <title>Insights into ecological role of a new deltaproteobacterial order Candidatus Acidulodesulfobacterales by metagenomics and metatranscriptomics.</title>
        <authorList>
            <person name="Tan S."/>
            <person name="Liu J."/>
            <person name="Fang Y."/>
            <person name="Hedlund B.P."/>
            <person name="Lian Z.H."/>
            <person name="Huang L.Y."/>
            <person name="Li J.T."/>
            <person name="Huang L.N."/>
            <person name="Li W.J."/>
            <person name="Jiang H.C."/>
            <person name="Dong H.L."/>
            <person name="Shu W.S."/>
        </authorList>
    </citation>
    <scope>NUCLEOTIDE SEQUENCE [LARGE SCALE GENOMIC DNA]</scope>
    <source>
        <strain evidence="7">AP1</strain>
    </source>
</reference>
<dbReference type="InterPro" id="IPR026265">
    <property type="entry name" value="LptC"/>
</dbReference>
<evidence type="ECO:0000256" key="2">
    <source>
        <dbReference type="ARBA" id="ARBA00022519"/>
    </source>
</evidence>
<dbReference type="EMBL" id="SGBB01000003">
    <property type="protein sequence ID" value="RZD19082.1"/>
    <property type="molecule type" value="Genomic_DNA"/>
</dbReference>
<evidence type="ECO:0000256" key="3">
    <source>
        <dbReference type="ARBA" id="ARBA00022692"/>
    </source>
</evidence>
<dbReference type="GO" id="GO:0030288">
    <property type="term" value="C:outer membrane-bounded periplasmic space"/>
    <property type="evidence" value="ECO:0007669"/>
    <property type="project" value="TreeGrafter"/>
</dbReference>
<accession>A0A519BP84</accession>
<evidence type="ECO:0000256" key="4">
    <source>
        <dbReference type="ARBA" id="ARBA00022989"/>
    </source>
</evidence>
<dbReference type="GO" id="GO:0015221">
    <property type="term" value="F:lipopolysaccharide transmembrane transporter activity"/>
    <property type="evidence" value="ECO:0007669"/>
    <property type="project" value="InterPro"/>
</dbReference>
<dbReference type="Pfam" id="PF06835">
    <property type="entry name" value="LptC"/>
    <property type="match status" value="1"/>
</dbReference>
<keyword evidence="2" id="KW-0997">Cell inner membrane</keyword>
<gene>
    <name evidence="7" type="primary">lptC</name>
    <name evidence="7" type="ORF">EVG15_02965</name>
</gene>
<dbReference type="GO" id="GO:0017089">
    <property type="term" value="F:glycolipid transfer activity"/>
    <property type="evidence" value="ECO:0007669"/>
    <property type="project" value="TreeGrafter"/>
</dbReference>
<proteinExistence type="predicted"/>
<protein>
    <submittedName>
        <fullName evidence="7">LPS export ABC transporter periplasmic protein LptC</fullName>
    </submittedName>
</protein>
<dbReference type="InterPro" id="IPR010664">
    <property type="entry name" value="LipoPS_assembly_LptC-rel"/>
</dbReference>
<dbReference type="PANTHER" id="PTHR37481:SF1">
    <property type="entry name" value="LIPOPOLYSACCHARIDE EXPORT SYSTEM PROTEIN LPTC"/>
    <property type="match status" value="1"/>
</dbReference>
<name>A0A519BP84_9DELT</name>
<dbReference type="AlphaFoldDB" id="A0A519BP84"/>
<evidence type="ECO:0000313" key="8">
    <source>
        <dbReference type="Proteomes" id="UP000319296"/>
    </source>
</evidence>
<evidence type="ECO:0000256" key="5">
    <source>
        <dbReference type="ARBA" id="ARBA00023136"/>
    </source>
</evidence>
<dbReference type="InterPro" id="IPR052363">
    <property type="entry name" value="LPS_export_LptC"/>
</dbReference>
<evidence type="ECO:0000256" key="6">
    <source>
        <dbReference type="SAM" id="Phobius"/>
    </source>
</evidence>
<comment type="caution">
    <text evidence="7">The sequence shown here is derived from an EMBL/GenBank/DDBJ whole genome shotgun (WGS) entry which is preliminary data.</text>
</comment>
<feature type="transmembrane region" description="Helical" evidence="6">
    <location>
        <begin position="12"/>
        <end position="32"/>
    </location>
</feature>
<evidence type="ECO:0000313" key="7">
    <source>
        <dbReference type="EMBL" id="RZD19082.1"/>
    </source>
</evidence>
<sequence>MIKNNNIIKKVSLFIGIFFIAVLVFFLILHYIDLKNKSFLQLKISKNYIKLKKINYKFFKHGKLVYEIFSKSLNYLTPKKNTIKLKAVRVLIFNSKKQPQYTITGNSGILNTATKNIRFSGNVIVKSRKGSYFKTDLLFYFRHDQKIIAPNSIKLSGKKYLITGTGLTLYVKKSIFIIDKDVNFNAEMIK</sequence>
<dbReference type="Gene3D" id="2.60.450.10">
    <property type="entry name" value="Lipopolysaccharide (LPS) transport protein A like domain"/>
    <property type="match status" value="1"/>
</dbReference>
<evidence type="ECO:0000256" key="1">
    <source>
        <dbReference type="ARBA" id="ARBA00022475"/>
    </source>
</evidence>